<accession>A0A6I7R832</accession>
<proteinExistence type="predicted"/>
<dbReference type="PANTHER" id="PTHR21666:SF270">
    <property type="entry name" value="MUREIN HYDROLASE ACTIVATOR ENVC"/>
    <property type="match status" value="1"/>
</dbReference>
<name>A0A6I7R832_9CORY</name>
<dbReference type="Pfam" id="PF01551">
    <property type="entry name" value="Peptidase_M23"/>
    <property type="match status" value="1"/>
</dbReference>
<dbReference type="InterPro" id="IPR011055">
    <property type="entry name" value="Dup_hybrid_motif"/>
</dbReference>
<reference evidence="2 3" key="1">
    <citation type="submission" date="2020-07" db="EMBL/GenBank/DDBJ databases">
        <authorList>
            <person name="Khare M."/>
        </authorList>
    </citation>
    <scope>NUCLEOTIDE SEQUENCE [LARGE SCALE GENOMIC DNA]</scope>
    <source>
        <strain evidence="2 3">P8776</strain>
    </source>
</reference>
<dbReference type="PANTHER" id="PTHR21666">
    <property type="entry name" value="PEPTIDASE-RELATED"/>
    <property type="match status" value="1"/>
</dbReference>
<dbReference type="InterPro" id="IPR050570">
    <property type="entry name" value="Cell_wall_metabolism_enzyme"/>
</dbReference>
<comment type="caution">
    <text evidence="2">The sequence shown here is derived from an EMBL/GenBank/DDBJ whole genome shotgun (WGS) entry which is preliminary data.</text>
</comment>
<dbReference type="Proteomes" id="UP000580709">
    <property type="component" value="Unassembled WGS sequence"/>
</dbReference>
<dbReference type="EMBL" id="JACEOR010000024">
    <property type="protein sequence ID" value="MBA4503863.1"/>
    <property type="molecule type" value="Genomic_DNA"/>
</dbReference>
<dbReference type="GO" id="GO:0004222">
    <property type="term" value="F:metalloendopeptidase activity"/>
    <property type="evidence" value="ECO:0007669"/>
    <property type="project" value="TreeGrafter"/>
</dbReference>
<dbReference type="SUPFAM" id="SSF51261">
    <property type="entry name" value="Duplicated hybrid motif"/>
    <property type="match status" value="1"/>
</dbReference>
<dbReference type="InterPro" id="IPR016047">
    <property type="entry name" value="M23ase_b-sheet_dom"/>
</dbReference>
<evidence type="ECO:0000313" key="2">
    <source>
        <dbReference type="EMBL" id="MBA4503863.1"/>
    </source>
</evidence>
<feature type="domain" description="M23ase beta-sheet core" evidence="1">
    <location>
        <begin position="112"/>
        <end position="174"/>
    </location>
</feature>
<protein>
    <submittedName>
        <fullName evidence="2">M23 family metallopeptidase</fullName>
    </submittedName>
</protein>
<sequence length="205" mass="21787">MAASIDLEYPFTGRWIVQNSPANRVPSHGTALLATSYAIDFVPADGAGRSAPITFSSFIRPEPAEKFSGFGRMLLTPVEGIVVSAHDTEPDHPAYRGLPSIGYALTQQRRARAGWIALAGNHVLIESDGVVVALCHLQQGSLKVRTGQRVQIGTGLARCGNSGNSTEPHVHIQAITTPDIERAAAVPLTFRGTLPRNGAVIDISD</sequence>
<evidence type="ECO:0000259" key="1">
    <source>
        <dbReference type="Pfam" id="PF01551"/>
    </source>
</evidence>
<organism evidence="2 3">
    <name type="scientific">Corynebacterium sanguinis</name>
    <dbReference type="NCBI Taxonomy" id="2594913"/>
    <lineage>
        <taxon>Bacteria</taxon>
        <taxon>Bacillati</taxon>
        <taxon>Actinomycetota</taxon>
        <taxon>Actinomycetes</taxon>
        <taxon>Mycobacteriales</taxon>
        <taxon>Corynebacteriaceae</taxon>
        <taxon>Corynebacterium</taxon>
    </lineage>
</organism>
<keyword evidence="3" id="KW-1185">Reference proteome</keyword>
<dbReference type="RefSeq" id="WP_119932700.1">
    <property type="nucleotide sequence ID" value="NZ_JACEOR010000024.1"/>
</dbReference>
<dbReference type="AlphaFoldDB" id="A0A6I7R832"/>
<gene>
    <name evidence="2" type="ORF">H0H28_00620</name>
</gene>
<dbReference type="CDD" id="cd12797">
    <property type="entry name" value="M23_peptidase"/>
    <property type="match status" value="1"/>
</dbReference>
<dbReference type="Gene3D" id="2.70.70.10">
    <property type="entry name" value="Glucose Permease (Domain IIA)"/>
    <property type="match status" value="1"/>
</dbReference>
<evidence type="ECO:0000313" key="3">
    <source>
        <dbReference type="Proteomes" id="UP000580709"/>
    </source>
</evidence>